<comment type="caution">
    <text evidence="1">The sequence shown here is derived from an EMBL/GenBank/DDBJ whole genome shotgun (WGS) entry which is preliminary data.</text>
</comment>
<dbReference type="Proteomes" id="UP000564885">
    <property type="component" value="Unassembled WGS sequence"/>
</dbReference>
<proteinExistence type="predicted"/>
<reference evidence="1 2" key="1">
    <citation type="submission" date="2020-04" db="EMBL/GenBank/DDBJ databases">
        <title>Enterovirga sp. isolate from soil.</title>
        <authorList>
            <person name="Chea S."/>
            <person name="Kim D.-U."/>
        </authorList>
    </citation>
    <scope>NUCLEOTIDE SEQUENCE [LARGE SCALE GENOMIC DNA]</scope>
    <source>
        <strain evidence="1 2">DB1703</strain>
    </source>
</reference>
<gene>
    <name evidence="1" type="ORF">HJG44_17725</name>
</gene>
<dbReference type="RefSeq" id="WP_171219669.1">
    <property type="nucleotide sequence ID" value="NZ_JABEPP010000005.1"/>
</dbReference>
<organism evidence="1 2">
    <name type="scientific">Enterovirga aerilata</name>
    <dbReference type="NCBI Taxonomy" id="2730920"/>
    <lineage>
        <taxon>Bacteria</taxon>
        <taxon>Pseudomonadati</taxon>
        <taxon>Pseudomonadota</taxon>
        <taxon>Alphaproteobacteria</taxon>
        <taxon>Hyphomicrobiales</taxon>
        <taxon>Methylobacteriaceae</taxon>
        <taxon>Enterovirga</taxon>
    </lineage>
</organism>
<name>A0A849I9Y5_9HYPH</name>
<evidence type="ECO:0000313" key="1">
    <source>
        <dbReference type="EMBL" id="NNM74208.1"/>
    </source>
</evidence>
<sequence length="48" mass="5532">MSYHAYDDAPCWIGDLQLLDPDFDDWGDVFPLTPLRELPWSPGRPLLS</sequence>
<keyword evidence="2" id="KW-1185">Reference proteome</keyword>
<dbReference type="EMBL" id="JABEPP010000005">
    <property type="protein sequence ID" value="NNM74208.1"/>
    <property type="molecule type" value="Genomic_DNA"/>
</dbReference>
<dbReference type="AlphaFoldDB" id="A0A849I9Y5"/>
<accession>A0A849I9Y5</accession>
<evidence type="ECO:0000313" key="2">
    <source>
        <dbReference type="Proteomes" id="UP000564885"/>
    </source>
</evidence>
<protein>
    <submittedName>
        <fullName evidence="1">Uncharacterized protein</fullName>
    </submittedName>
</protein>